<dbReference type="GO" id="GO:0046872">
    <property type="term" value="F:metal ion binding"/>
    <property type="evidence" value="ECO:0007669"/>
    <property type="project" value="UniProtKB-KW"/>
</dbReference>
<keyword evidence="2" id="KW-0001">2Fe-2S</keyword>
<organism evidence="9 10">
    <name type="scientific">Herbaspirillum frisingense GSF30</name>
    <dbReference type="NCBI Taxonomy" id="864073"/>
    <lineage>
        <taxon>Bacteria</taxon>
        <taxon>Pseudomonadati</taxon>
        <taxon>Pseudomonadota</taxon>
        <taxon>Betaproteobacteria</taxon>
        <taxon>Burkholderiales</taxon>
        <taxon>Oxalobacteraceae</taxon>
        <taxon>Herbaspirillum</taxon>
    </lineage>
</organism>
<keyword evidence="9" id="KW-0503">Monooxygenase</keyword>
<dbReference type="Proteomes" id="UP000006772">
    <property type="component" value="Unassembled WGS sequence"/>
</dbReference>
<keyword evidence="4" id="KW-0560">Oxidoreductase</keyword>
<name>A0AAI9IIJ6_9BURK</name>
<dbReference type="Pfam" id="PF00111">
    <property type="entry name" value="Fer2"/>
    <property type="match status" value="1"/>
</dbReference>
<dbReference type="InterPro" id="IPR006058">
    <property type="entry name" value="2Fe2S_fd_BS"/>
</dbReference>
<keyword evidence="5" id="KW-0408">Iron</keyword>
<keyword evidence="1" id="KW-0285">Flavoprotein</keyword>
<dbReference type="Gene3D" id="2.40.30.10">
    <property type="entry name" value="Translation factors"/>
    <property type="match status" value="1"/>
</dbReference>
<evidence type="ECO:0000256" key="1">
    <source>
        <dbReference type="ARBA" id="ARBA00022630"/>
    </source>
</evidence>
<dbReference type="CDD" id="cd06185">
    <property type="entry name" value="PDR_like"/>
    <property type="match status" value="1"/>
</dbReference>
<dbReference type="InterPro" id="IPR012675">
    <property type="entry name" value="Beta-grasp_dom_sf"/>
</dbReference>
<evidence type="ECO:0000259" key="8">
    <source>
        <dbReference type="PROSITE" id="PS51384"/>
    </source>
</evidence>
<dbReference type="InterPro" id="IPR017927">
    <property type="entry name" value="FAD-bd_FR_type"/>
</dbReference>
<dbReference type="PROSITE" id="PS51085">
    <property type="entry name" value="2FE2S_FER_2"/>
    <property type="match status" value="1"/>
</dbReference>
<dbReference type="PANTHER" id="PTHR47354">
    <property type="entry name" value="NADH OXIDOREDUCTASE HCR"/>
    <property type="match status" value="1"/>
</dbReference>
<dbReference type="PROSITE" id="PS00197">
    <property type="entry name" value="2FE2S_FER_1"/>
    <property type="match status" value="1"/>
</dbReference>
<dbReference type="InterPro" id="IPR036010">
    <property type="entry name" value="2Fe-2S_ferredoxin-like_sf"/>
</dbReference>
<feature type="domain" description="2Fe-2S ferredoxin-type" evidence="7">
    <location>
        <begin position="238"/>
        <end position="323"/>
    </location>
</feature>
<reference evidence="9 10" key="1">
    <citation type="journal article" date="2013" name="Front. Microbiol.">
        <title>The genome of the endophytic bacterium H. frisingense GSF30(T) identifies diverse strategies in the Herbaspirillum genus to interact with plants.</title>
        <authorList>
            <person name="Straub D."/>
            <person name="Rothballer M."/>
            <person name="Hartmann A."/>
            <person name="Ludewig U."/>
        </authorList>
    </citation>
    <scope>NUCLEOTIDE SEQUENCE [LARGE SCALE GENOMIC DNA]</scope>
    <source>
        <strain evidence="9 10">GSF30</strain>
    </source>
</reference>
<comment type="caution">
    <text evidence="9">The sequence shown here is derived from an EMBL/GenBank/DDBJ whole genome shotgun (WGS) entry which is preliminary data.</text>
</comment>
<dbReference type="CDD" id="cd00207">
    <property type="entry name" value="fer2"/>
    <property type="match status" value="1"/>
</dbReference>
<dbReference type="PROSITE" id="PS51384">
    <property type="entry name" value="FAD_FR"/>
    <property type="match status" value="1"/>
</dbReference>
<evidence type="ECO:0000313" key="9">
    <source>
        <dbReference type="EMBL" id="EOA06781.1"/>
    </source>
</evidence>
<evidence type="ECO:0000256" key="2">
    <source>
        <dbReference type="ARBA" id="ARBA00022714"/>
    </source>
</evidence>
<dbReference type="EMBL" id="AEEC02000001">
    <property type="protein sequence ID" value="EOA06781.1"/>
    <property type="molecule type" value="Genomic_DNA"/>
</dbReference>
<evidence type="ECO:0000256" key="4">
    <source>
        <dbReference type="ARBA" id="ARBA00023002"/>
    </source>
</evidence>
<evidence type="ECO:0000313" key="10">
    <source>
        <dbReference type="Proteomes" id="UP000006772"/>
    </source>
</evidence>
<gene>
    <name evidence="9" type="ORF">HFRIS_000670</name>
</gene>
<dbReference type="GO" id="GO:0004497">
    <property type="term" value="F:monooxygenase activity"/>
    <property type="evidence" value="ECO:0007669"/>
    <property type="project" value="UniProtKB-KW"/>
</dbReference>
<feature type="domain" description="FAD-binding FR-type" evidence="8">
    <location>
        <begin position="8"/>
        <end position="109"/>
    </location>
</feature>
<proteinExistence type="predicted"/>
<protein>
    <submittedName>
        <fullName evidence="9">Vanillate monooxygenase oxidoreductase subunit</fullName>
    </submittedName>
</protein>
<dbReference type="SUPFAM" id="SSF52343">
    <property type="entry name" value="Ferredoxin reductase-like, C-terminal NADP-linked domain"/>
    <property type="match status" value="1"/>
</dbReference>
<dbReference type="InterPro" id="IPR039261">
    <property type="entry name" value="FNR_nucleotide-bd"/>
</dbReference>
<dbReference type="InterPro" id="IPR001041">
    <property type="entry name" value="2Fe-2S_ferredoxin-type"/>
</dbReference>
<evidence type="ECO:0000256" key="3">
    <source>
        <dbReference type="ARBA" id="ARBA00022723"/>
    </source>
</evidence>
<accession>A0AAI9IIJ6</accession>
<dbReference type="Gene3D" id="3.10.20.30">
    <property type="match status" value="1"/>
</dbReference>
<evidence type="ECO:0000256" key="6">
    <source>
        <dbReference type="ARBA" id="ARBA00023014"/>
    </source>
</evidence>
<dbReference type="SUPFAM" id="SSF63380">
    <property type="entry name" value="Riboflavin synthase domain-like"/>
    <property type="match status" value="1"/>
</dbReference>
<evidence type="ECO:0000256" key="5">
    <source>
        <dbReference type="ARBA" id="ARBA00023004"/>
    </source>
</evidence>
<dbReference type="Gene3D" id="3.40.50.80">
    <property type="entry name" value="Nucleotide-binding domain of ferredoxin-NADP reductase (FNR) module"/>
    <property type="match status" value="1"/>
</dbReference>
<dbReference type="Pfam" id="PF00175">
    <property type="entry name" value="NAD_binding_1"/>
    <property type="match status" value="1"/>
</dbReference>
<dbReference type="InterPro" id="IPR001433">
    <property type="entry name" value="OxRdtase_FAD/NAD-bd"/>
</dbReference>
<dbReference type="RefSeq" id="WP_006461260.1">
    <property type="nucleotide sequence ID" value="NZ_AEEC02000001.1"/>
</dbReference>
<dbReference type="GO" id="GO:0051537">
    <property type="term" value="F:2 iron, 2 sulfur cluster binding"/>
    <property type="evidence" value="ECO:0007669"/>
    <property type="project" value="UniProtKB-KW"/>
</dbReference>
<dbReference type="InterPro" id="IPR050415">
    <property type="entry name" value="MRET"/>
</dbReference>
<sequence>MKLDAGSNLWMTMTVSAKVLEADGIYSFRFRAASGEALPRFTAGAHIDVEVAPNLVRQYSLCNVAGQESEYEIAVLLTEPSRGGSRGMHAIGVGQSIRISAPRNNFNLVPTTGRSILVAGGVGITPILSMAEELHAQSKAFELHFSARSPARAAFRQRLAERSFAKDVRFYFDNEGQKLDLADIARSRQPDDHLYVCGPTGFMDFVLGESERLGWKKEQLHKEYFSAPSVEEKSGASFDVRIASTGDVFHIPEDKSVVQVLAENGIEIPTSCEQGICGTCITRVLSGSIDHRDFILSDEEKRRNDQFTPCCSRAACQMIELDL</sequence>
<dbReference type="PRINTS" id="PR00409">
    <property type="entry name" value="PHDIOXRDTASE"/>
</dbReference>
<keyword evidence="6" id="KW-0411">Iron-sulfur</keyword>
<dbReference type="SUPFAM" id="SSF54292">
    <property type="entry name" value="2Fe-2S ferredoxin-like"/>
    <property type="match status" value="1"/>
</dbReference>
<dbReference type="PANTHER" id="PTHR47354:SF1">
    <property type="entry name" value="CARNITINE MONOOXYGENASE REDUCTASE SUBUNIT"/>
    <property type="match status" value="1"/>
</dbReference>
<dbReference type="InterPro" id="IPR017938">
    <property type="entry name" value="Riboflavin_synthase-like_b-brl"/>
</dbReference>
<dbReference type="AlphaFoldDB" id="A0AAI9IIJ6"/>
<evidence type="ECO:0000259" key="7">
    <source>
        <dbReference type="PROSITE" id="PS51085"/>
    </source>
</evidence>
<keyword evidence="3" id="KW-0479">Metal-binding</keyword>